<dbReference type="Pfam" id="PF02518">
    <property type="entry name" value="HATPase_c"/>
    <property type="match status" value="1"/>
</dbReference>
<dbReference type="InterPro" id="IPR036890">
    <property type="entry name" value="HATPase_C_sf"/>
</dbReference>
<evidence type="ECO:0000256" key="4">
    <source>
        <dbReference type="PROSITE-ProRule" id="PRU00169"/>
    </source>
</evidence>
<dbReference type="Gene3D" id="1.10.287.130">
    <property type="match status" value="1"/>
</dbReference>
<dbReference type="Gene3D" id="2.130.10.10">
    <property type="entry name" value="YVTN repeat-like/Quinoprotein amine dehydrogenase"/>
    <property type="match status" value="2"/>
</dbReference>
<dbReference type="InterPro" id="IPR011123">
    <property type="entry name" value="Y_Y_Y"/>
</dbReference>
<evidence type="ECO:0000256" key="2">
    <source>
        <dbReference type="ARBA" id="ARBA00012438"/>
    </source>
</evidence>
<dbReference type="Pfam" id="PF07495">
    <property type="entry name" value="Y_Y_Y"/>
    <property type="match status" value="1"/>
</dbReference>
<dbReference type="InParanoid" id="B4D172"/>
<comment type="catalytic activity">
    <reaction evidence="1">
        <text>ATP + protein L-histidine = ADP + protein N-phospho-L-histidine.</text>
        <dbReference type="EC" id="2.7.13.3"/>
    </reaction>
</comment>
<dbReference type="InterPro" id="IPR036097">
    <property type="entry name" value="HisK_dim/P_sf"/>
</dbReference>
<organism evidence="7 8">
    <name type="scientific">Chthoniobacter flavus Ellin428</name>
    <dbReference type="NCBI Taxonomy" id="497964"/>
    <lineage>
        <taxon>Bacteria</taxon>
        <taxon>Pseudomonadati</taxon>
        <taxon>Verrucomicrobiota</taxon>
        <taxon>Spartobacteria</taxon>
        <taxon>Chthoniobacterales</taxon>
        <taxon>Chthoniobacteraceae</taxon>
        <taxon>Chthoniobacter</taxon>
    </lineage>
</organism>
<feature type="domain" description="Response regulatory" evidence="6">
    <location>
        <begin position="1067"/>
        <end position="1183"/>
    </location>
</feature>
<dbReference type="STRING" id="497964.CfE428DRAFT_2673"/>
<comment type="caution">
    <text evidence="7">The sequence shown here is derived from an EMBL/GenBank/DDBJ whole genome shotgun (WGS) entry which is preliminary data.</text>
</comment>
<dbReference type="SUPFAM" id="SSF63829">
    <property type="entry name" value="Calcium-dependent phosphotriesterase"/>
    <property type="match status" value="2"/>
</dbReference>
<dbReference type="CDD" id="cd00156">
    <property type="entry name" value="REC"/>
    <property type="match status" value="1"/>
</dbReference>
<dbReference type="InterPro" id="IPR005467">
    <property type="entry name" value="His_kinase_dom"/>
</dbReference>
<evidence type="ECO:0000259" key="6">
    <source>
        <dbReference type="PROSITE" id="PS50110"/>
    </source>
</evidence>
<dbReference type="PROSITE" id="PS50110">
    <property type="entry name" value="RESPONSE_REGULATORY"/>
    <property type="match status" value="1"/>
</dbReference>
<evidence type="ECO:0000313" key="8">
    <source>
        <dbReference type="Proteomes" id="UP000005824"/>
    </source>
</evidence>
<dbReference type="eggNOG" id="COG4191">
    <property type="taxonomic scope" value="Bacteria"/>
</dbReference>
<sequence length="1198" mass="131614">MPAQEVSVNEHNVQGLEQDFLLRVWETADGLMPTTVRSLTQSRDGYLWMAAWDGFVRFDGVRAVLFNGKNAQGLPTVPKGNRVFADSTGLLWAATAEGRLFSYDRITWREYRHAHGWDGLLVESITEDAHGRLIFCGASKLLQFANGHFTPVALPELPPDFHPPLKAVFDRGNKLWLTSQTHLWREEGKGWKLVCSGSSLHLALHGVAAARDAGVWVATTRDLRKYIDDKPVVTLPRPEGFLGENLELLEDFHGDIWAGSPTKGIRVWTPDGEIVKVGRSADNLAPQITCLFEDRERDVLVGTNGAGLARFKPRPFASWFGQLGGLAGAMVNSIGEDNSGHIFIGTDGSGLRRLEDENPPSLISTTDGVLGRKLRVMSLLRTHEGEMIAATAGKGLYRVDGETPVLIPAEPLQNELIRALFEDSHGRLWVGHEHGITLRENGDFKPVSVGPNAVLTSVRGIAEDREGTMWFVGQQGLARWRDGKLELVHLSAVDAHANFLGLFVDHDDALWIGVESRGLLRLKGRQEFLYTTAHGLPITSAGGFLEDEDYLWASGEKGIVRITHTSLDAVGARRANRLELQLFNRADGLPSDACRRGYQPVAFKSSDGRFWFATYKGAISVNPQHIAKAIFEPSATIEEIRAEVEQITVTPANRDHIDIPAGTRHMTIRCSVPSLGKPDYARFQYTLEGFDTVWHDAGGERVIRFYDVQPGKYRFMVRAIGTDGRFVEKPSAVVLIVHPFFWQEMWFRALCVMVLVSVVAFIVWRSQQQHIRQQEEKLHAQKAHADLEMQLQQAQKMDALGRLAGGIAHDFNNLLTSVGGNAELLQTELSPQSRHYEIVNDIAAASARARELVSQILTFSRRRAVEKVPIDPAPVLREAVKLLRAGLPAMIDLRMEIVAQLPPILSDAAQLQRVIMNLGTNAAQAIGAKQGHIRIDAHECLVREDAPVDGVPAGRYLRIAVTDDGRGMDDRTLSRIFDPFFTTKAIGQGTGLGLSVVHGIVEAYGGHITVESEPAVGTVFQIFFPVTDQMPQPTAAPAPVTPAREPESSVAQPPEEAASITMSGEGVILVVDDEAVVLKVARTMLERLGYVVEGHVDATAAAEAFAAAPDRYRLLLTDFAMPRLGGVELAQRVWAIRPGFPAILYTGYGGRLTPSEAKRMGFLELLAKPFSMQKLSEAVAHALKADETGAMVVTESVV</sequence>
<dbReference type="Proteomes" id="UP000005824">
    <property type="component" value="Unassembled WGS sequence"/>
</dbReference>
<feature type="modified residue" description="4-aspartylphosphate" evidence="4">
    <location>
        <position position="1118"/>
    </location>
</feature>
<dbReference type="PANTHER" id="PTHR43065:SF42">
    <property type="entry name" value="TWO-COMPONENT SENSOR PPRA"/>
    <property type="match status" value="1"/>
</dbReference>
<dbReference type="GO" id="GO:0000155">
    <property type="term" value="F:phosphorelay sensor kinase activity"/>
    <property type="evidence" value="ECO:0007669"/>
    <property type="project" value="InterPro"/>
</dbReference>
<dbReference type="InterPro" id="IPR015943">
    <property type="entry name" value="WD40/YVTN_repeat-like_dom_sf"/>
</dbReference>
<dbReference type="Gene3D" id="3.40.50.2300">
    <property type="match status" value="1"/>
</dbReference>
<proteinExistence type="predicted"/>
<dbReference type="PRINTS" id="PR00344">
    <property type="entry name" value="BCTRLSENSOR"/>
</dbReference>
<dbReference type="SUPFAM" id="SSF52172">
    <property type="entry name" value="CheY-like"/>
    <property type="match status" value="1"/>
</dbReference>
<dbReference type="Gene3D" id="3.30.565.10">
    <property type="entry name" value="Histidine kinase-like ATPase, C-terminal domain"/>
    <property type="match status" value="1"/>
</dbReference>
<dbReference type="CDD" id="cd00082">
    <property type="entry name" value="HisKA"/>
    <property type="match status" value="1"/>
</dbReference>
<protein>
    <recommendedName>
        <fullName evidence="2">histidine kinase</fullName>
        <ecNumber evidence="2">2.7.13.3</ecNumber>
    </recommendedName>
</protein>
<dbReference type="AlphaFoldDB" id="B4D172"/>
<dbReference type="InterPro" id="IPR001789">
    <property type="entry name" value="Sig_transdc_resp-reg_receiver"/>
</dbReference>
<dbReference type="InterPro" id="IPR013783">
    <property type="entry name" value="Ig-like_fold"/>
</dbReference>
<evidence type="ECO:0000256" key="1">
    <source>
        <dbReference type="ARBA" id="ARBA00000085"/>
    </source>
</evidence>
<dbReference type="SUPFAM" id="SSF47384">
    <property type="entry name" value="Homodimeric domain of signal transducing histidine kinase"/>
    <property type="match status" value="1"/>
</dbReference>
<name>B4D172_9BACT</name>
<keyword evidence="7" id="KW-0808">Transferase</keyword>
<dbReference type="SMART" id="SM00388">
    <property type="entry name" value="HisKA"/>
    <property type="match status" value="1"/>
</dbReference>
<dbReference type="Pfam" id="PF07494">
    <property type="entry name" value="Reg_prop"/>
    <property type="match status" value="1"/>
</dbReference>
<feature type="domain" description="Histidine kinase" evidence="5">
    <location>
        <begin position="806"/>
        <end position="1028"/>
    </location>
</feature>
<dbReference type="InterPro" id="IPR003594">
    <property type="entry name" value="HATPase_dom"/>
</dbReference>
<evidence type="ECO:0000256" key="3">
    <source>
        <dbReference type="ARBA" id="ARBA00022553"/>
    </source>
</evidence>
<dbReference type="Pfam" id="PF00512">
    <property type="entry name" value="HisKA"/>
    <property type="match status" value="1"/>
</dbReference>
<keyword evidence="8" id="KW-1185">Reference proteome</keyword>
<dbReference type="EMBL" id="ABVL01000006">
    <property type="protein sequence ID" value="EDY20084.1"/>
    <property type="molecule type" value="Genomic_DNA"/>
</dbReference>
<dbReference type="Gene3D" id="2.60.40.10">
    <property type="entry name" value="Immunoglobulins"/>
    <property type="match status" value="1"/>
</dbReference>
<dbReference type="SMART" id="SM00448">
    <property type="entry name" value="REC"/>
    <property type="match status" value="1"/>
</dbReference>
<dbReference type="InterPro" id="IPR011110">
    <property type="entry name" value="Reg_prop"/>
</dbReference>
<dbReference type="InterPro" id="IPR011006">
    <property type="entry name" value="CheY-like_superfamily"/>
</dbReference>
<dbReference type="PROSITE" id="PS50109">
    <property type="entry name" value="HIS_KIN"/>
    <property type="match status" value="1"/>
</dbReference>
<dbReference type="Pfam" id="PF00072">
    <property type="entry name" value="Response_reg"/>
    <property type="match status" value="1"/>
</dbReference>
<dbReference type="SUPFAM" id="SSF55874">
    <property type="entry name" value="ATPase domain of HSP90 chaperone/DNA topoisomerase II/histidine kinase"/>
    <property type="match status" value="1"/>
</dbReference>
<dbReference type="InterPro" id="IPR003661">
    <property type="entry name" value="HisK_dim/P_dom"/>
</dbReference>
<evidence type="ECO:0000313" key="7">
    <source>
        <dbReference type="EMBL" id="EDY20084.1"/>
    </source>
</evidence>
<reference evidence="7 8" key="1">
    <citation type="journal article" date="2011" name="J. Bacteriol.">
        <title>Genome sequence of Chthoniobacter flavus Ellin428, an aerobic heterotrophic soil bacterium.</title>
        <authorList>
            <person name="Kant R."/>
            <person name="van Passel M.W."/>
            <person name="Palva A."/>
            <person name="Lucas S."/>
            <person name="Lapidus A."/>
            <person name="Glavina Del Rio T."/>
            <person name="Dalin E."/>
            <person name="Tice H."/>
            <person name="Bruce D."/>
            <person name="Goodwin L."/>
            <person name="Pitluck S."/>
            <person name="Larimer F.W."/>
            <person name="Land M.L."/>
            <person name="Hauser L."/>
            <person name="Sangwan P."/>
            <person name="de Vos W.M."/>
            <person name="Janssen P.H."/>
            <person name="Smidt H."/>
        </authorList>
    </citation>
    <scope>NUCLEOTIDE SEQUENCE [LARGE SCALE GENOMIC DNA]</scope>
    <source>
        <strain evidence="7 8">Ellin428</strain>
    </source>
</reference>
<dbReference type="EC" id="2.7.13.3" evidence="2"/>
<accession>B4D172</accession>
<dbReference type="SMART" id="SM00387">
    <property type="entry name" value="HATPase_c"/>
    <property type="match status" value="1"/>
</dbReference>
<gene>
    <name evidence="7" type="ORF">CfE428DRAFT_2673</name>
</gene>
<keyword evidence="7" id="KW-0418">Kinase</keyword>
<keyword evidence="3 4" id="KW-0597">Phosphoprotein</keyword>
<dbReference type="InterPro" id="IPR004358">
    <property type="entry name" value="Sig_transdc_His_kin-like_C"/>
</dbReference>
<dbReference type="PANTHER" id="PTHR43065">
    <property type="entry name" value="SENSOR HISTIDINE KINASE"/>
    <property type="match status" value="1"/>
</dbReference>
<evidence type="ECO:0000259" key="5">
    <source>
        <dbReference type="PROSITE" id="PS50109"/>
    </source>
</evidence>